<keyword evidence="2" id="KW-1185">Reference proteome</keyword>
<dbReference type="OrthoDB" id="399030at2"/>
<comment type="caution">
    <text evidence="1">The sequence shown here is derived from an EMBL/GenBank/DDBJ whole genome shotgun (WGS) entry which is preliminary data.</text>
</comment>
<dbReference type="PIRSF" id="PIRSF004555">
    <property type="entry name" value="UCP004555"/>
    <property type="match status" value="1"/>
</dbReference>
<dbReference type="RefSeq" id="WP_063626332.1">
    <property type="nucleotide sequence ID" value="NZ_LVLH01000048.1"/>
</dbReference>
<dbReference type="PATRIC" id="fig|29557.3.peg.578"/>
<dbReference type="Gene3D" id="3.30.1310.10">
    <property type="entry name" value="Nucleoid-associated protein YbaB-like domain"/>
    <property type="match status" value="1"/>
</dbReference>
<dbReference type="InterPro" id="IPR036894">
    <property type="entry name" value="YbaB-like_sf"/>
</dbReference>
<dbReference type="Pfam" id="PF02575">
    <property type="entry name" value="YbaB_DNA_bd"/>
    <property type="match status" value="1"/>
</dbReference>
<evidence type="ECO:0000313" key="1">
    <source>
        <dbReference type="EMBL" id="OAB48684.1"/>
    </source>
</evidence>
<dbReference type="SUPFAM" id="SSF82607">
    <property type="entry name" value="YbaB-like"/>
    <property type="match status" value="1"/>
</dbReference>
<accession>A0A168R7N0</accession>
<evidence type="ECO:0008006" key="3">
    <source>
        <dbReference type="Google" id="ProtNLM"/>
    </source>
</evidence>
<dbReference type="GO" id="GO:0003677">
    <property type="term" value="F:DNA binding"/>
    <property type="evidence" value="ECO:0007669"/>
    <property type="project" value="InterPro"/>
</dbReference>
<evidence type="ECO:0000313" key="2">
    <source>
        <dbReference type="Proteomes" id="UP000076983"/>
    </source>
</evidence>
<proteinExistence type="predicted"/>
<dbReference type="Proteomes" id="UP000076983">
    <property type="component" value="Unassembled WGS sequence"/>
</dbReference>
<dbReference type="STRING" id="29557.MGALLINA_05710"/>
<sequence>MDLGMLRKMQKLQKEIEAKTEEFNEKEFTLEKHGIEIVAKGSKKIISIKFKEVFLLDPEDAETTEDLLVLLINQLYEQIDEEEKQLMPAMPNGLGF</sequence>
<reference evidence="1 2" key="1">
    <citation type="submission" date="2016-03" db="EMBL/GenBank/DDBJ databases">
        <title>Genome sequence of Mycoplasma gallinarum strain Mgn_IPT.</title>
        <authorList>
            <person name="Yacoub E."/>
            <person name="Sirand-Pugnet P."/>
            <person name="Barre A."/>
            <person name="Maurier F."/>
            <person name="Blanchard A."/>
            <person name="Ben Abdelmoumen B.M."/>
        </authorList>
    </citation>
    <scope>NUCLEOTIDE SEQUENCE [LARGE SCALE GENOMIC DNA]</scope>
    <source>
        <strain evidence="1 2">Mgn_IPT</strain>
    </source>
</reference>
<gene>
    <name evidence="1" type="ORF">MGALLINA_05710</name>
</gene>
<name>A0A168R7N0_9BACT</name>
<dbReference type="AlphaFoldDB" id="A0A168R7N0"/>
<protein>
    <recommendedName>
        <fullName evidence="3">Nucleoid-associated protein</fullName>
    </recommendedName>
</protein>
<dbReference type="EMBL" id="LVLH01000048">
    <property type="protein sequence ID" value="OAB48684.1"/>
    <property type="molecule type" value="Genomic_DNA"/>
</dbReference>
<dbReference type="InterPro" id="IPR004401">
    <property type="entry name" value="YbaB/EbfC"/>
</dbReference>
<organism evidence="1 2">
    <name type="scientific">Mycoplasmopsis gallinarum</name>
    <dbReference type="NCBI Taxonomy" id="29557"/>
    <lineage>
        <taxon>Bacteria</taxon>
        <taxon>Bacillati</taxon>
        <taxon>Mycoplasmatota</taxon>
        <taxon>Mycoplasmoidales</taxon>
        <taxon>Metamycoplasmataceae</taxon>
        <taxon>Mycoplasmopsis</taxon>
    </lineage>
</organism>